<comment type="caution">
    <text evidence="1">The sequence shown here is derived from an EMBL/GenBank/DDBJ whole genome shotgun (WGS) entry which is preliminary data.</text>
</comment>
<dbReference type="Proteomes" id="UP000314294">
    <property type="component" value="Unassembled WGS sequence"/>
</dbReference>
<proteinExistence type="predicted"/>
<reference evidence="1 2" key="1">
    <citation type="submission" date="2019-03" db="EMBL/GenBank/DDBJ databases">
        <title>First draft genome of Liparis tanakae, snailfish: a comprehensive survey of snailfish specific genes.</title>
        <authorList>
            <person name="Kim W."/>
            <person name="Song I."/>
            <person name="Jeong J.-H."/>
            <person name="Kim D."/>
            <person name="Kim S."/>
            <person name="Ryu S."/>
            <person name="Song J.Y."/>
            <person name="Lee S.K."/>
        </authorList>
    </citation>
    <scope>NUCLEOTIDE SEQUENCE [LARGE SCALE GENOMIC DNA]</scope>
    <source>
        <tissue evidence="1">Muscle</tissue>
    </source>
</reference>
<evidence type="ECO:0000313" key="1">
    <source>
        <dbReference type="EMBL" id="TNN85812.1"/>
    </source>
</evidence>
<gene>
    <name evidence="1" type="ORF">EYF80_004059</name>
</gene>
<dbReference type="EMBL" id="SRLO01000019">
    <property type="protein sequence ID" value="TNN85812.1"/>
    <property type="molecule type" value="Genomic_DNA"/>
</dbReference>
<sequence>MSLDIVYQEDELTLRIPAQVLDCIKVTRQHNPRPPLPLVECSMKSVSHDHGAVRTHLAAVETQSVATNLPHTHLIKDGSKDGSGSGRSWLVVAPPESELTEFLSHSLTVESDAEEATKIFESST</sequence>
<protein>
    <submittedName>
        <fullName evidence="1">Uncharacterized protein</fullName>
    </submittedName>
</protein>
<accession>A0A4Z2J8M7</accession>
<evidence type="ECO:0000313" key="2">
    <source>
        <dbReference type="Proteomes" id="UP000314294"/>
    </source>
</evidence>
<organism evidence="1 2">
    <name type="scientific">Liparis tanakae</name>
    <name type="common">Tanaka's snailfish</name>
    <dbReference type="NCBI Taxonomy" id="230148"/>
    <lineage>
        <taxon>Eukaryota</taxon>
        <taxon>Metazoa</taxon>
        <taxon>Chordata</taxon>
        <taxon>Craniata</taxon>
        <taxon>Vertebrata</taxon>
        <taxon>Euteleostomi</taxon>
        <taxon>Actinopterygii</taxon>
        <taxon>Neopterygii</taxon>
        <taxon>Teleostei</taxon>
        <taxon>Neoteleostei</taxon>
        <taxon>Acanthomorphata</taxon>
        <taxon>Eupercaria</taxon>
        <taxon>Perciformes</taxon>
        <taxon>Cottioidei</taxon>
        <taxon>Cottales</taxon>
        <taxon>Liparidae</taxon>
        <taxon>Liparis</taxon>
    </lineage>
</organism>
<keyword evidence="2" id="KW-1185">Reference proteome</keyword>
<name>A0A4Z2J8M7_9TELE</name>
<dbReference type="AlphaFoldDB" id="A0A4Z2J8M7"/>